<dbReference type="InterPro" id="IPR050874">
    <property type="entry name" value="Diverse_PLD-related"/>
</dbReference>
<proteinExistence type="predicted"/>
<dbReference type="SUPFAM" id="SSF56024">
    <property type="entry name" value="Phospholipase D/nuclease"/>
    <property type="match status" value="1"/>
</dbReference>
<dbReference type="InterPro" id="IPR025202">
    <property type="entry name" value="PLD-like_dom"/>
</dbReference>
<dbReference type="Proteomes" id="UP001652663">
    <property type="component" value="Chromosome 21"/>
</dbReference>
<feature type="region of interest" description="Disordered" evidence="2">
    <location>
        <begin position="120"/>
        <end position="163"/>
    </location>
</feature>
<dbReference type="PANTHER" id="PTHR10185">
    <property type="entry name" value="PHOSPHOLIPASE D - RELATED"/>
    <property type="match status" value="1"/>
</dbReference>
<evidence type="ECO:0000313" key="4">
    <source>
        <dbReference type="Proteomes" id="UP001652663"/>
    </source>
</evidence>
<dbReference type="Gene3D" id="3.30.870.10">
    <property type="entry name" value="Endonuclease Chain A"/>
    <property type="match status" value="1"/>
</dbReference>
<reference evidence="5" key="1">
    <citation type="submission" date="2025-08" db="UniProtKB">
        <authorList>
            <consortium name="RefSeq"/>
        </authorList>
    </citation>
    <scope>IDENTIFICATION</scope>
    <source>
        <tissue evidence="5">Blood</tissue>
    </source>
</reference>
<feature type="region of interest" description="Disordered" evidence="2">
    <location>
        <begin position="521"/>
        <end position="549"/>
    </location>
</feature>
<evidence type="ECO:0000259" key="3">
    <source>
        <dbReference type="PROSITE" id="PS50035"/>
    </source>
</evidence>
<keyword evidence="1" id="KW-0442">Lipid degradation</keyword>
<dbReference type="InterPro" id="IPR001736">
    <property type="entry name" value="PLipase_D/transphosphatidylase"/>
</dbReference>
<organism evidence="4 5">
    <name type="scientific">Bos indicus</name>
    <name type="common">Zebu</name>
    <dbReference type="NCBI Taxonomy" id="9915"/>
    <lineage>
        <taxon>Eukaryota</taxon>
        <taxon>Metazoa</taxon>
        <taxon>Chordata</taxon>
        <taxon>Craniata</taxon>
        <taxon>Vertebrata</taxon>
        <taxon>Euteleostomi</taxon>
        <taxon>Mammalia</taxon>
        <taxon>Eutheria</taxon>
        <taxon>Laurasiatheria</taxon>
        <taxon>Artiodactyla</taxon>
        <taxon>Ruminantia</taxon>
        <taxon>Pecora</taxon>
        <taxon>Bovidae</taxon>
        <taxon>Bovinae</taxon>
        <taxon>Bos</taxon>
    </lineage>
</organism>
<dbReference type="GO" id="GO:0004527">
    <property type="term" value="F:exonuclease activity"/>
    <property type="evidence" value="ECO:0007669"/>
    <property type="project" value="UniProtKB-KW"/>
</dbReference>
<dbReference type="GeneID" id="139178285"/>
<evidence type="ECO:0000256" key="1">
    <source>
        <dbReference type="ARBA" id="ARBA00022963"/>
    </source>
</evidence>
<keyword evidence="5" id="KW-0540">Nuclease</keyword>
<dbReference type="PROSITE" id="PS50035">
    <property type="entry name" value="PLD"/>
    <property type="match status" value="1"/>
</dbReference>
<keyword evidence="5" id="KW-0269">Exonuclease</keyword>
<evidence type="ECO:0000256" key="2">
    <source>
        <dbReference type="SAM" id="MobiDB-lite"/>
    </source>
</evidence>
<sequence>MPRAHTGRTGTQTRTRTHRHTHGCTCTQDAHAHAHAHTRQCWVMDSIPSGQARVRVTWARNRVCRVPTRWPPRCPAARECGVTTPRPRAAGDAGHPAQGLRPLLHTGGPGVARLHTALQPAGEGSQHCESGGPQEGMSRHTGPPGQSGRGRRSHEGPGLPAQGLLAPVWRTREHVQPPGRGLRPALASPSWRQGWSVSGECGPRDPGGVFLQLQVRGMLVLLCLGAVTLTCLLGLGSSPSAWSQGCPEEGPARPGGLGSRVDWDPRGREARRRHQQKDSCRLVLVESIPQDLRSVAGSPAAQPLAQAWMQLLDAARESVHVASFYWSLTGPDIGVNDSSSQPGEALLQKLQQLLDRNVSLAVATSTPTPAKNSTDLQVLESRGAQVRHVPMGKLTGGVLHSKFWVVDGRHIYVGSANMDWRSLTQVKELGAVIYNCSRLAQDLEKTFQTYWVLGTPRAVLPKRWPQNFSSHINRFQPLRDHFDGVPTTVYFSLLASAGHGAAGGGLQQGGARAPAGQLLAQHGPQDVPLPAVPAGTQQPSGQRVHGRESLHRACGEPLQHPLQQGEPQQVHGHGEGGLHRHVQLVRRLLQQHLRCGPGGQPEGLWRPAGGEHRAGAAAAALRARLELPLRRGPGWTGPGPGLCLAGLRFGPSWQRGPGSGVGPPCLAWPPAWTPSSFTRTSPGQGRDCPLQGGHKPLALQI</sequence>
<name>A0ABM4R8U7_BOSIN</name>
<gene>
    <name evidence="5" type="primary">PLD4</name>
</gene>
<feature type="domain" description="PLD phosphodiesterase" evidence="3">
    <location>
        <begin position="395"/>
        <end position="422"/>
    </location>
</feature>
<dbReference type="Pfam" id="PF13091">
    <property type="entry name" value="PLDc_2"/>
    <property type="match status" value="1"/>
</dbReference>
<accession>A0ABM4R8U7</accession>
<evidence type="ECO:0000313" key="5">
    <source>
        <dbReference type="RefSeq" id="XP_070631974.1"/>
    </source>
</evidence>
<keyword evidence="1" id="KW-0443">Lipid metabolism</keyword>
<feature type="region of interest" description="Disordered" evidence="2">
    <location>
        <begin position="239"/>
        <end position="275"/>
    </location>
</feature>
<keyword evidence="4" id="KW-1185">Reference proteome</keyword>
<dbReference type="SMART" id="SM00155">
    <property type="entry name" value="PLDc"/>
    <property type="match status" value="1"/>
</dbReference>
<protein>
    <submittedName>
        <fullName evidence="5">5'-3' exonuclease PLD4 isoform X1</fullName>
    </submittedName>
</protein>
<dbReference type="PANTHER" id="PTHR10185:SF8">
    <property type="entry name" value="5'-3' EXONUCLEASE PLD4"/>
    <property type="match status" value="1"/>
</dbReference>
<keyword evidence="5" id="KW-0378">Hydrolase</keyword>
<dbReference type="RefSeq" id="XP_070631974.1">
    <property type="nucleotide sequence ID" value="XM_070775873.1"/>
</dbReference>
<feature type="region of interest" description="Disordered" evidence="2">
    <location>
        <begin position="676"/>
        <end position="701"/>
    </location>
</feature>